<dbReference type="GO" id="GO:0005829">
    <property type="term" value="C:cytosol"/>
    <property type="evidence" value="ECO:0007669"/>
    <property type="project" value="TreeGrafter"/>
</dbReference>
<proteinExistence type="inferred from homology"/>
<protein>
    <recommendedName>
        <fullName evidence="4">Queuine tRNA-ribosyltransferase</fullName>
        <ecNumber evidence="4">2.4.2.29</ecNumber>
    </recommendedName>
    <alternativeName>
        <fullName evidence="4">Guanine insertion enzyme</fullName>
    </alternativeName>
    <alternativeName>
        <fullName evidence="4">tRNA-guanine transglycosylase</fullName>
    </alternativeName>
</protein>
<organism evidence="7">
    <name type="scientific">Leptospirillum ferriphilum</name>
    <dbReference type="NCBI Taxonomy" id="178606"/>
    <lineage>
        <taxon>Bacteria</taxon>
        <taxon>Pseudomonadati</taxon>
        <taxon>Nitrospirota</taxon>
        <taxon>Nitrospiria</taxon>
        <taxon>Nitrospirales</taxon>
        <taxon>Nitrospiraceae</taxon>
        <taxon>Leptospirillum</taxon>
    </lineage>
</organism>
<comment type="caution">
    <text evidence="7">The sequence shown here is derived from an EMBL/GenBank/DDBJ whole genome shotgun (WGS) entry which is preliminary data.</text>
</comment>
<feature type="binding site" evidence="4">
    <location>
        <position position="219"/>
    </location>
    <ligand>
        <name>substrate</name>
    </ligand>
</feature>
<feature type="binding site" evidence="4">
    <location>
        <begin position="91"/>
        <end position="95"/>
    </location>
    <ligand>
        <name>substrate</name>
    </ligand>
</feature>
<evidence type="ECO:0000256" key="3">
    <source>
        <dbReference type="ARBA" id="ARBA00022694"/>
    </source>
</evidence>
<feature type="region of interest" description="RNA binding" evidence="4">
    <location>
        <begin position="250"/>
        <end position="256"/>
    </location>
</feature>
<dbReference type="UniPathway" id="UPA00392"/>
<dbReference type="Pfam" id="PF01702">
    <property type="entry name" value="TGT"/>
    <property type="match status" value="1"/>
</dbReference>
<dbReference type="GO" id="GO:0008479">
    <property type="term" value="F:tRNA-guanosine(34) queuine transglycosylase activity"/>
    <property type="evidence" value="ECO:0007669"/>
    <property type="project" value="UniProtKB-UniRule"/>
</dbReference>
<comment type="cofactor">
    <cofactor evidence="4">
        <name>Zn(2+)</name>
        <dbReference type="ChEBI" id="CHEBI:29105"/>
    </cofactor>
    <text evidence="4">Binds 1 zinc ion per subunit.</text>
</comment>
<dbReference type="PANTHER" id="PTHR46499">
    <property type="entry name" value="QUEUINE TRNA-RIBOSYLTRANSFERASE"/>
    <property type="match status" value="1"/>
</dbReference>
<keyword evidence="1 4" id="KW-0328">Glycosyltransferase</keyword>
<sequence>MKFQVDCGGDPSSARTGRMSTDHGSFETPTFMPVGTRGTVRGLTAEQIRGTGAEILLVNLFHLWLRPGEAVVSGTGGISRFMGWNGPVLSDSGGYQVYSLKGSVKVREEGVFFQSPYDGRNVFLSPEDVVILGRSMGIDLIMILDHLVDPFSSPEDLRDAHARTLRWAQRSLDVSSPEEAVFGIVQGGTDLDARKSSASSLRSMKGKNGQTFSGFAIGGLGIGESFEERNNVVFETLRELDTDKPRYLMGIGYPEDLLAGIERGVDLFDCVLPTRNGRNGMAFTQSGRVVIRNARYEKDDFPLDPQCSCAACRHYSRAYIHHLFRNGEMLGPILNTIHNLSFYLDLMKHARQEIRSGNFREWSQNKIDSFQMTERGLS</sequence>
<dbReference type="HAMAP" id="MF_00168">
    <property type="entry name" value="Q_tRNA_Tgt"/>
    <property type="match status" value="1"/>
</dbReference>
<keyword evidence="4" id="KW-0671">Queuosine biosynthesis</keyword>
<gene>
    <name evidence="4" type="primary">tgt</name>
    <name evidence="7" type="ORF">ENX03_06080</name>
</gene>
<feature type="region of interest" description="RNA binding; important for wobble base 34 recognition" evidence="4">
    <location>
        <begin position="274"/>
        <end position="278"/>
    </location>
</feature>
<evidence type="ECO:0000313" key="7">
    <source>
        <dbReference type="EMBL" id="HFT93497.1"/>
    </source>
</evidence>
<evidence type="ECO:0000259" key="6">
    <source>
        <dbReference type="Pfam" id="PF01702"/>
    </source>
</evidence>
<dbReference type="InterPro" id="IPR036511">
    <property type="entry name" value="TGT-like_sf"/>
</dbReference>
<feature type="binding site" evidence="4">
    <location>
        <position position="307"/>
    </location>
    <ligand>
        <name>Zn(2+)</name>
        <dbReference type="ChEBI" id="CHEBI:29105"/>
    </ligand>
</feature>
<comment type="pathway">
    <text evidence="4">tRNA modification; tRNA-queuosine biosynthesis.</text>
</comment>
<feature type="region of interest" description="Disordered" evidence="5">
    <location>
        <begin position="1"/>
        <end position="31"/>
    </location>
</feature>
<keyword evidence="2 4" id="KW-0808">Transferase</keyword>
<accession>A0A7C3R4T8</accession>
<dbReference type="NCBIfam" id="TIGR00430">
    <property type="entry name" value="Q_tRNA_tgt"/>
    <property type="match status" value="1"/>
</dbReference>
<evidence type="ECO:0000256" key="2">
    <source>
        <dbReference type="ARBA" id="ARBA00022679"/>
    </source>
</evidence>
<dbReference type="EMBL" id="DTMM01000118">
    <property type="protein sequence ID" value="HFT93497.1"/>
    <property type="molecule type" value="Genomic_DNA"/>
</dbReference>
<dbReference type="GO" id="GO:0008616">
    <property type="term" value="P:tRNA queuosine(34) biosynthetic process"/>
    <property type="evidence" value="ECO:0007669"/>
    <property type="project" value="UniProtKB-UniRule"/>
</dbReference>
<feature type="binding site" evidence="4">
    <location>
        <position position="145"/>
    </location>
    <ligand>
        <name>substrate</name>
    </ligand>
</feature>
<comment type="similarity">
    <text evidence="4">Belongs to the queuine tRNA-ribosyltransferase family.</text>
</comment>
<feature type="active site" description="Nucleophile" evidence="4">
    <location>
        <position position="269"/>
    </location>
</feature>
<reference evidence="7" key="1">
    <citation type="journal article" date="2020" name="mSystems">
        <title>Genome- and Community-Level Interaction Insights into Carbon Utilization and Element Cycling Functions of Hydrothermarchaeota in Hydrothermal Sediment.</title>
        <authorList>
            <person name="Zhou Z."/>
            <person name="Liu Y."/>
            <person name="Xu W."/>
            <person name="Pan J."/>
            <person name="Luo Z.H."/>
            <person name="Li M."/>
        </authorList>
    </citation>
    <scope>NUCLEOTIDE SEQUENCE [LARGE SCALE GENOMIC DNA]</scope>
    <source>
        <strain evidence="7">SpSt-902</strain>
    </source>
</reference>
<name>A0A7C3R4T8_9BACT</name>
<dbReference type="GO" id="GO:0046872">
    <property type="term" value="F:metal ion binding"/>
    <property type="evidence" value="ECO:0007669"/>
    <property type="project" value="UniProtKB-KW"/>
</dbReference>
<dbReference type="NCBIfam" id="TIGR00449">
    <property type="entry name" value="tgt_general"/>
    <property type="match status" value="1"/>
</dbReference>
<dbReference type="InterPro" id="IPR004803">
    <property type="entry name" value="TGT"/>
</dbReference>
<comment type="function">
    <text evidence="4">Catalyzes the base-exchange of a guanine (G) residue with the queuine precursor 7-aminomethyl-7-deazaguanine (PreQ1) at position 34 (anticodon wobble position) in tRNAs with GU(N) anticodons (tRNA-Asp, -Asn, -His and -Tyr). Catalysis occurs through a double-displacement mechanism. The nucleophile active site attacks the C1' of nucleotide 34 to detach the guanine base from the RNA, forming a covalent enzyme-RNA intermediate. The proton acceptor active site deprotonates the incoming PreQ1, allowing a nucleophilic attack on the C1' of the ribose to form the product. After dissociation, two additional enzymatic reactions on the tRNA convert PreQ1 to queuine (Q), resulting in the hypermodified nucleoside queuosine (7-(((4,5-cis-dihydroxy-2-cyclopenten-1-yl)amino)methyl)-7-deazaguanosine).</text>
</comment>
<comment type="subunit">
    <text evidence="4">Homodimer. Within each dimer, one monomer is responsible for RNA recognition and catalysis, while the other monomer binds to the replacement base PreQ1.</text>
</comment>
<dbReference type="InterPro" id="IPR050076">
    <property type="entry name" value="ArchSynthase1/Queuine_TRR"/>
</dbReference>
<keyword evidence="4" id="KW-0862">Zinc</keyword>
<dbReference type="EC" id="2.4.2.29" evidence="4"/>
<keyword evidence="4" id="KW-0479">Metal-binding</keyword>
<feature type="domain" description="tRNA-guanine(15) transglycosylase-like" evidence="6">
    <location>
        <begin position="13"/>
        <end position="369"/>
    </location>
</feature>
<dbReference type="AlphaFoldDB" id="A0A7C3R4T8"/>
<dbReference type="InterPro" id="IPR002616">
    <property type="entry name" value="tRNA_ribo_trans-like"/>
</dbReference>
<feature type="binding site" evidence="4">
    <location>
        <position position="312"/>
    </location>
    <ligand>
        <name>Zn(2+)</name>
        <dbReference type="ChEBI" id="CHEBI:29105"/>
    </ligand>
</feature>
<dbReference type="SUPFAM" id="SSF51713">
    <property type="entry name" value="tRNA-guanine transglycosylase"/>
    <property type="match status" value="1"/>
</dbReference>
<comment type="catalytic activity">
    <reaction evidence="4">
        <text>7-aminomethyl-7-carbaguanine + guanosine(34) in tRNA = 7-aminomethyl-7-carbaguanosine(34) in tRNA + guanine</text>
        <dbReference type="Rhea" id="RHEA:24104"/>
        <dbReference type="Rhea" id="RHEA-COMP:10341"/>
        <dbReference type="Rhea" id="RHEA-COMP:10342"/>
        <dbReference type="ChEBI" id="CHEBI:16235"/>
        <dbReference type="ChEBI" id="CHEBI:58703"/>
        <dbReference type="ChEBI" id="CHEBI:74269"/>
        <dbReference type="ChEBI" id="CHEBI:82833"/>
        <dbReference type="EC" id="2.4.2.29"/>
    </reaction>
</comment>
<feature type="binding site" evidence="4">
    <location>
        <position position="186"/>
    </location>
    <ligand>
        <name>substrate</name>
    </ligand>
</feature>
<feature type="binding site" evidence="4">
    <location>
        <position position="338"/>
    </location>
    <ligand>
        <name>Zn(2+)</name>
        <dbReference type="ChEBI" id="CHEBI:29105"/>
    </ligand>
</feature>
<evidence type="ECO:0000256" key="5">
    <source>
        <dbReference type="SAM" id="MobiDB-lite"/>
    </source>
</evidence>
<dbReference type="Gene3D" id="3.20.20.105">
    <property type="entry name" value="Queuine tRNA-ribosyltransferase-like"/>
    <property type="match status" value="1"/>
</dbReference>
<feature type="binding site" evidence="4">
    <location>
        <position position="309"/>
    </location>
    <ligand>
        <name>Zn(2+)</name>
        <dbReference type="ChEBI" id="CHEBI:29105"/>
    </ligand>
</feature>
<evidence type="ECO:0000256" key="4">
    <source>
        <dbReference type="HAMAP-Rule" id="MF_00168"/>
    </source>
</evidence>
<feature type="active site" description="Proton acceptor" evidence="4">
    <location>
        <position position="91"/>
    </location>
</feature>
<keyword evidence="3 4" id="KW-0819">tRNA processing</keyword>
<evidence type="ECO:0000256" key="1">
    <source>
        <dbReference type="ARBA" id="ARBA00022676"/>
    </source>
</evidence>
<dbReference type="PANTHER" id="PTHR46499:SF1">
    <property type="entry name" value="QUEUINE TRNA-RIBOSYLTRANSFERASE"/>
    <property type="match status" value="1"/>
</dbReference>